<dbReference type="GO" id="GO:0035621">
    <property type="term" value="P:ER to Golgi ceramide transport"/>
    <property type="evidence" value="ECO:0007669"/>
    <property type="project" value="TreeGrafter"/>
</dbReference>
<reference evidence="3 4" key="1">
    <citation type="submission" date="2018-11" db="EMBL/GenBank/DDBJ databases">
        <authorList>
            <consortium name="Pathogen Informatics"/>
        </authorList>
    </citation>
    <scope>NUCLEOTIDE SEQUENCE [LARGE SCALE GENOMIC DNA]</scope>
    <source>
        <strain evidence="3 4">Egypt</strain>
    </source>
</reference>
<feature type="region of interest" description="Disordered" evidence="1">
    <location>
        <begin position="77"/>
        <end position="108"/>
    </location>
</feature>
<name>A0A3P8JUT1_9TREM</name>
<dbReference type="InterPro" id="IPR023393">
    <property type="entry name" value="START-like_dom_sf"/>
</dbReference>
<keyword evidence="4" id="KW-1185">Reference proteome</keyword>
<dbReference type="Gene3D" id="3.30.530.20">
    <property type="match status" value="1"/>
</dbReference>
<dbReference type="SUPFAM" id="SSF55961">
    <property type="entry name" value="Bet v1-like"/>
    <property type="match status" value="1"/>
</dbReference>
<dbReference type="PANTHER" id="PTHR19308:SF53">
    <property type="entry name" value="CERAMIDE TRANSFER PROTEIN"/>
    <property type="match status" value="1"/>
</dbReference>
<dbReference type="EMBL" id="UZAN01041478">
    <property type="protein sequence ID" value="VDP73133.1"/>
    <property type="molecule type" value="Genomic_DNA"/>
</dbReference>
<proteinExistence type="predicted"/>
<evidence type="ECO:0000259" key="2">
    <source>
        <dbReference type="PROSITE" id="PS50848"/>
    </source>
</evidence>
<feature type="compositionally biased region" description="Polar residues" evidence="1">
    <location>
        <begin position="82"/>
        <end position="92"/>
    </location>
</feature>
<dbReference type="Pfam" id="PF01852">
    <property type="entry name" value="START"/>
    <property type="match status" value="1"/>
</dbReference>
<protein>
    <recommendedName>
        <fullName evidence="2">START domain-containing protein</fullName>
    </recommendedName>
</protein>
<evidence type="ECO:0000313" key="3">
    <source>
        <dbReference type="EMBL" id="VDP73133.1"/>
    </source>
</evidence>
<evidence type="ECO:0000313" key="4">
    <source>
        <dbReference type="Proteomes" id="UP000272942"/>
    </source>
</evidence>
<dbReference type="InterPro" id="IPR002913">
    <property type="entry name" value="START_lipid-bd_dom"/>
</dbReference>
<sequence length="251" mass="28607">MKAVHVVPGVTAREMCSYFWDVRYRMDWEFTIDQAPTVLEVCGDDTVVLYQVYKRVWPTTQRDSVFWSHIRQVSTRFPPGQSKDNSTSSVDGTRTHHRSLSVDSWSRPEERTVHPVGLDLVSRLPALLGQTGAHGSDDVDGVLDSWMVVNMSTDYLADKVPPSTSPTIRLGLDVILYCQTVLAPVADKTSTRNLFSRDRLRTRLVYIANINPGGWVPAAGLRTLARREYPRFLKRFSAYVQEQTRDKRPMF</sequence>
<organism evidence="3 4">
    <name type="scientific">Echinostoma caproni</name>
    <dbReference type="NCBI Taxonomy" id="27848"/>
    <lineage>
        <taxon>Eukaryota</taxon>
        <taxon>Metazoa</taxon>
        <taxon>Spiralia</taxon>
        <taxon>Lophotrochozoa</taxon>
        <taxon>Platyhelminthes</taxon>
        <taxon>Trematoda</taxon>
        <taxon>Digenea</taxon>
        <taxon>Plagiorchiida</taxon>
        <taxon>Echinostomata</taxon>
        <taxon>Echinostomatoidea</taxon>
        <taxon>Echinostomatidae</taxon>
        <taxon>Echinostoma</taxon>
    </lineage>
</organism>
<feature type="domain" description="START" evidence="2">
    <location>
        <begin position="1"/>
        <end position="249"/>
    </location>
</feature>
<dbReference type="Proteomes" id="UP000272942">
    <property type="component" value="Unassembled WGS sequence"/>
</dbReference>
<accession>A0A3P8JUT1</accession>
<dbReference type="OrthoDB" id="14833at2759"/>
<dbReference type="PANTHER" id="PTHR19308">
    <property type="entry name" value="PHOSPHATIDYLCHOLINE TRANSFER PROTEIN"/>
    <property type="match status" value="1"/>
</dbReference>
<dbReference type="AlphaFoldDB" id="A0A3P8JUT1"/>
<dbReference type="GO" id="GO:0008289">
    <property type="term" value="F:lipid binding"/>
    <property type="evidence" value="ECO:0007669"/>
    <property type="project" value="InterPro"/>
</dbReference>
<dbReference type="PROSITE" id="PS50848">
    <property type="entry name" value="START"/>
    <property type="match status" value="1"/>
</dbReference>
<gene>
    <name evidence="3" type="ORF">ECPE_LOCUS4618</name>
</gene>
<dbReference type="InterPro" id="IPR051213">
    <property type="entry name" value="START_lipid_transfer"/>
</dbReference>
<evidence type="ECO:0000256" key="1">
    <source>
        <dbReference type="SAM" id="MobiDB-lite"/>
    </source>
</evidence>
<dbReference type="GO" id="GO:0005737">
    <property type="term" value="C:cytoplasm"/>
    <property type="evidence" value="ECO:0007669"/>
    <property type="project" value="UniProtKB-ARBA"/>
</dbReference>